<sequence length="376" mass="41312">MNLINSNFTNFQTLIFITRILTTKQNLVHETHNQHQDPDPKLIQFGHITASWNKHELLHLNATNVLCSGRTVLFLVGLMGAPKQKWTFAEEAALKAGVSKHGAGKWRTILKDPEFSSVLHLRSNVDLKDKWRNMSVMANGWGSRERARLAPKRVQPAPKNDNPLALTTAGHSNEDSANARPLPSSSSSPQTGGSKRSMIRLDSLIIEAINTLKEPGGSNKTTICTYIEEQYWSPPNFKRLLSMKLKFLTQTGKLVKTKRKYRIVSSDKKKMPTMLRLEGMQKDGSSAPKVDKHETSVPTKNPINLEVQKAKSMTPQEEAAAAAAQAVAEAEAAIAEAEEAARVAEAAEVDAEAAQAFAEAAMKTLKGITTQRLTGS</sequence>
<dbReference type="GO" id="GO:0000786">
    <property type="term" value="C:nucleosome"/>
    <property type="evidence" value="ECO:0007669"/>
    <property type="project" value="InterPro"/>
</dbReference>
<keyword evidence="7" id="KW-0804">Transcription</keyword>
<dbReference type="SMART" id="SM00717">
    <property type="entry name" value="SANT"/>
    <property type="match status" value="1"/>
</dbReference>
<evidence type="ECO:0000256" key="12">
    <source>
        <dbReference type="SAM" id="MobiDB-lite"/>
    </source>
</evidence>
<dbReference type="GO" id="GO:0005730">
    <property type="term" value="C:nucleolus"/>
    <property type="evidence" value="ECO:0007669"/>
    <property type="project" value="UniProtKB-SubCell"/>
</dbReference>
<feature type="domain" description="H15" evidence="14">
    <location>
        <begin position="191"/>
        <end position="265"/>
    </location>
</feature>
<evidence type="ECO:0000256" key="6">
    <source>
        <dbReference type="ARBA" id="ARBA00023125"/>
    </source>
</evidence>
<dbReference type="FunFam" id="1.10.10.10:FF:000937">
    <property type="entry name" value="Telomere repeat-binding factor 1"/>
    <property type="match status" value="1"/>
</dbReference>
<dbReference type="SUPFAM" id="SSF46689">
    <property type="entry name" value="Homeodomain-like"/>
    <property type="match status" value="1"/>
</dbReference>
<dbReference type="InterPro" id="IPR005818">
    <property type="entry name" value="Histone_H1/H5_H15"/>
</dbReference>
<dbReference type="Proteomes" id="UP001229421">
    <property type="component" value="Unassembled WGS sequence"/>
</dbReference>
<comment type="subcellular location">
    <subcellularLocation>
        <location evidence="1">Chromosome</location>
    </subcellularLocation>
    <subcellularLocation>
        <location evidence="2">Nucleus</location>
        <location evidence="2">Nucleolus</location>
    </subcellularLocation>
</comment>
<evidence type="ECO:0000256" key="3">
    <source>
        <dbReference type="ARBA" id="ARBA00022454"/>
    </source>
</evidence>
<dbReference type="GO" id="GO:0003691">
    <property type="term" value="F:double-stranded telomeric DNA binding"/>
    <property type="evidence" value="ECO:0007669"/>
    <property type="project" value="InterPro"/>
</dbReference>
<dbReference type="InterPro" id="IPR001005">
    <property type="entry name" value="SANT/Myb"/>
</dbReference>
<evidence type="ECO:0000256" key="7">
    <source>
        <dbReference type="ARBA" id="ARBA00023163"/>
    </source>
</evidence>
<dbReference type="Gene3D" id="1.10.246.220">
    <property type="match status" value="1"/>
</dbReference>
<dbReference type="InterPro" id="IPR036390">
    <property type="entry name" value="WH_DNA-bd_sf"/>
</dbReference>
<dbReference type="GO" id="GO:0042803">
    <property type="term" value="F:protein homodimerization activity"/>
    <property type="evidence" value="ECO:0007669"/>
    <property type="project" value="UniProtKB-ARBA"/>
</dbReference>
<evidence type="ECO:0000313" key="15">
    <source>
        <dbReference type="EMBL" id="KAK1414562.1"/>
    </source>
</evidence>
<keyword evidence="3" id="KW-0158">Chromosome</keyword>
<dbReference type="InterPro" id="IPR036388">
    <property type="entry name" value="WH-like_DNA-bd_sf"/>
</dbReference>
<dbReference type="SMART" id="SM00526">
    <property type="entry name" value="H15"/>
    <property type="match status" value="1"/>
</dbReference>
<evidence type="ECO:0000313" key="16">
    <source>
        <dbReference type="Proteomes" id="UP001229421"/>
    </source>
</evidence>
<dbReference type="InterPro" id="IPR044597">
    <property type="entry name" value="SMH1-6"/>
</dbReference>
<evidence type="ECO:0000256" key="10">
    <source>
        <dbReference type="ARBA" id="ARBA00053063"/>
    </source>
</evidence>
<evidence type="ECO:0000256" key="2">
    <source>
        <dbReference type="ARBA" id="ARBA00004604"/>
    </source>
</evidence>
<protein>
    <recommendedName>
        <fullName evidence="9">MYB transcription factor</fullName>
    </recommendedName>
</protein>
<reference evidence="15" key="1">
    <citation type="journal article" date="2023" name="bioRxiv">
        <title>Improved chromosome-level genome assembly for marigold (Tagetes erecta).</title>
        <authorList>
            <person name="Jiang F."/>
            <person name="Yuan L."/>
            <person name="Wang S."/>
            <person name="Wang H."/>
            <person name="Xu D."/>
            <person name="Wang A."/>
            <person name="Fan W."/>
        </authorList>
    </citation>
    <scope>NUCLEOTIDE SEQUENCE</scope>
    <source>
        <strain evidence="15">WSJ</strain>
        <tissue evidence="15">Leaf</tissue>
    </source>
</reference>
<comment type="function">
    <text evidence="10">Binds preferentially double-stranded telomeric repeats.</text>
</comment>
<evidence type="ECO:0000256" key="5">
    <source>
        <dbReference type="ARBA" id="ARBA00023054"/>
    </source>
</evidence>
<evidence type="ECO:0000259" key="13">
    <source>
        <dbReference type="PROSITE" id="PS50090"/>
    </source>
</evidence>
<comment type="caution">
    <text evidence="15">The sequence shown here is derived from an EMBL/GenBank/DDBJ whole genome shotgun (WGS) entry which is preliminary data.</text>
</comment>
<feature type="coiled-coil region" evidence="11">
    <location>
        <begin position="320"/>
        <end position="354"/>
    </location>
</feature>
<dbReference type="Pfam" id="PF00249">
    <property type="entry name" value="Myb_DNA-binding"/>
    <property type="match status" value="1"/>
</dbReference>
<dbReference type="PROSITE" id="PS50090">
    <property type="entry name" value="MYB_LIKE"/>
    <property type="match status" value="1"/>
</dbReference>
<dbReference type="FunFam" id="1.10.10.60:FF:000168">
    <property type="entry name" value="Telomere repeat-binding factor 1"/>
    <property type="match status" value="1"/>
</dbReference>
<dbReference type="GO" id="GO:0006334">
    <property type="term" value="P:nucleosome assembly"/>
    <property type="evidence" value="ECO:0007669"/>
    <property type="project" value="InterPro"/>
</dbReference>
<feature type="domain" description="Myb-like" evidence="13">
    <location>
        <begin position="83"/>
        <end position="135"/>
    </location>
</feature>
<dbReference type="AlphaFoldDB" id="A0AAD8K1N3"/>
<dbReference type="SUPFAM" id="SSF46785">
    <property type="entry name" value="Winged helix' DNA-binding domain"/>
    <property type="match status" value="1"/>
</dbReference>
<dbReference type="Pfam" id="PF00538">
    <property type="entry name" value="Linker_histone"/>
    <property type="match status" value="1"/>
</dbReference>
<keyword evidence="16" id="KW-1185">Reference proteome</keyword>
<organism evidence="15 16">
    <name type="scientific">Tagetes erecta</name>
    <name type="common">African marigold</name>
    <dbReference type="NCBI Taxonomy" id="13708"/>
    <lineage>
        <taxon>Eukaryota</taxon>
        <taxon>Viridiplantae</taxon>
        <taxon>Streptophyta</taxon>
        <taxon>Embryophyta</taxon>
        <taxon>Tracheophyta</taxon>
        <taxon>Spermatophyta</taxon>
        <taxon>Magnoliopsida</taxon>
        <taxon>eudicotyledons</taxon>
        <taxon>Gunneridae</taxon>
        <taxon>Pentapetalae</taxon>
        <taxon>asterids</taxon>
        <taxon>campanulids</taxon>
        <taxon>Asterales</taxon>
        <taxon>Asteraceae</taxon>
        <taxon>Asteroideae</taxon>
        <taxon>Heliantheae alliance</taxon>
        <taxon>Tageteae</taxon>
        <taxon>Tagetes</taxon>
    </lineage>
</organism>
<keyword evidence="8" id="KW-0539">Nucleus</keyword>
<accession>A0AAD8K1N3</accession>
<dbReference type="PROSITE" id="PS51504">
    <property type="entry name" value="H15"/>
    <property type="match status" value="1"/>
</dbReference>
<proteinExistence type="predicted"/>
<dbReference type="InterPro" id="IPR009057">
    <property type="entry name" value="Homeodomain-like_sf"/>
</dbReference>
<evidence type="ECO:0000256" key="1">
    <source>
        <dbReference type="ARBA" id="ARBA00004286"/>
    </source>
</evidence>
<dbReference type="FunFam" id="1.10.246.220:FF:000002">
    <property type="entry name" value="Telomere repeat-binding factor 1"/>
    <property type="match status" value="1"/>
</dbReference>
<gene>
    <name evidence="15" type="ORF">QVD17_30308</name>
</gene>
<keyword evidence="4" id="KW-0805">Transcription regulation</keyword>
<feature type="region of interest" description="Disordered" evidence="12">
    <location>
        <begin position="146"/>
        <end position="197"/>
    </location>
</feature>
<dbReference type="Gene3D" id="1.10.10.10">
    <property type="entry name" value="Winged helix-like DNA-binding domain superfamily/Winged helix DNA-binding domain"/>
    <property type="match status" value="1"/>
</dbReference>
<dbReference type="CDD" id="cd11660">
    <property type="entry name" value="SANT_TRF"/>
    <property type="match status" value="1"/>
</dbReference>
<evidence type="ECO:0000256" key="8">
    <source>
        <dbReference type="ARBA" id="ARBA00023242"/>
    </source>
</evidence>
<name>A0AAD8K1N3_TARER</name>
<evidence type="ECO:0000259" key="14">
    <source>
        <dbReference type="PROSITE" id="PS51504"/>
    </source>
</evidence>
<dbReference type="PANTHER" id="PTHR46267:SF8">
    <property type="entry name" value="TELOMERE REPEAT-BINDING FACTOR 1"/>
    <property type="match status" value="1"/>
</dbReference>
<evidence type="ECO:0000256" key="11">
    <source>
        <dbReference type="SAM" id="Coils"/>
    </source>
</evidence>
<keyword evidence="5 11" id="KW-0175">Coiled coil</keyword>
<evidence type="ECO:0000256" key="9">
    <source>
        <dbReference type="ARBA" id="ARBA00032813"/>
    </source>
</evidence>
<keyword evidence="6" id="KW-0238">DNA-binding</keyword>
<dbReference type="PANTHER" id="PTHR46267">
    <property type="entry name" value="SINGLE MYB HISTONE 4"/>
    <property type="match status" value="1"/>
</dbReference>
<dbReference type="EMBL" id="JAUHHV010000008">
    <property type="protein sequence ID" value="KAK1414562.1"/>
    <property type="molecule type" value="Genomic_DNA"/>
</dbReference>
<evidence type="ECO:0000256" key="4">
    <source>
        <dbReference type="ARBA" id="ARBA00023015"/>
    </source>
</evidence>